<name>A0A1F6M7Y6_9BACT</name>
<gene>
    <name evidence="2" type="ORF">A3C15_04310</name>
</gene>
<sequence>MNSIAKNAKQALSSLVVTATILWSMGASLIVAPLTAHAAPAEGSLIKAKEWDSVYYYKAGKRFTFVNLKTFKSWYKDFSSVKVIPSSELQTYGLQSPGGNIVYRPGTRLVKITTDPKVYAVTPGGSLRWVKDEATAKALYGNDWAKRVDDVPDAFFTNYSVGSDLSGTVLPDGSLVKSGSNWFYIEGGKKRAVSEAAFASNSFNAAYAISVADVSAYADGTAVGAADFADVAQGVGPGSTTTPGTTPPTATGALTVSLASDSPSGTQSVVVDATEGGQRMAKMAKVNFAAAGGDVKVTQVTAKRTGVSKDADVDTLYLADASGKILAKNTSFSSGVAVFSGALFTVPAGQTVPVWIIEDVNKASAAGSTQGWSVEAAGVKIEGTGAVTGSAAGNLFSVAVVTDLGQLEFATSTPLSAATVDAGKVGYTLGTFKYKAIDQEILLKKVKFTQIGSIATTDLQNLKLQVAGVQYDATKQLGTDNTVTFDLTLDKDGKANADKGLKILAGQTKFTDLVGDIVGGTNRNFKFSIQNEEDLVAFDNQYLVNVSTAGWNTNAFNVETLAATTINTGALTITVATDSANGNVATSASGVTVAKYTFTAAGEDMKLTALSATTTASDYTNIFKNVKLILNGAQVGTTATSLTAGVANAYTFSNNFVVKVGKPATLEIVADLTDATLAANETMAFQLVAGSSNGQGLVSLTNISTTAVSANTLTLKSGTPTVTKSNAMVDATTVNPTGVIKDTDLTIGSFVITAGSGEGAKITSIGIQDYAAPLNGLFSRLRLRGLKDGKVVNLAPEVGTLSAASSTYTFALSDAISVAKGGQFVFDVVADVLSTTSSDNLSIAAYPVVQVKDATVAYQTTDTGQSGTIALTGTTGVGQSVFIASKGSLVAAVSADTPVAQQLVMGATNQPLMKFKLTAGKSEDVSITELVTAATIMASTTPTGIISNIRLYDGDLLVGSPVAGLISSDASATTATSTAYAKFPALNITIPKNTAKTYTIVADVATSPDIYSGLNFTMFVVNGYDTTAAATNVQSVIAKGSKSGSTINPTGIVGNFPPTGTTTVRGNMMSVYKTKLTVAHAANAPSGASSKGTDQVVAKFVISNGANKNSQAATISAMDLALSTSISQPAAGSARTLRIYKTEQLSSTNQVNSTSLDASVTGSASATNYDKCLLGPNRSEASTGCPLFIRTTTNSFTSNVLVEAGTSQTFTITLDTNDASANNTLTVGLAAGDIVWTDGYTATINSVDSLPLTGKTLTY</sequence>
<dbReference type="Proteomes" id="UP000176532">
    <property type="component" value="Unassembled WGS sequence"/>
</dbReference>
<organism evidence="2 3">
    <name type="scientific">Candidatus Magasanikbacteria bacterium RIFCSPHIGHO2_02_FULL_50_9b</name>
    <dbReference type="NCBI Taxonomy" id="1798682"/>
    <lineage>
        <taxon>Bacteria</taxon>
        <taxon>Candidatus Magasanikiibacteriota</taxon>
    </lineage>
</organism>
<evidence type="ECO:0000313" key="2">
    <source>
        <dbReference type="EMBL" id="OGH67735.1"/>
    </source>
</evidence>
<feature type="signal peptide" evidence="1">
    <location>
        <begin position="1"/>
        <end position="38"/>
    </location>
</feature>
<dbReference type="STRING" id="1798682.A3C15_04310"/>
<protein>
    <submittedName>
        <fullName evidence="2">Uncharacterized protein</fullName>
    </submittedName>
</protein>
<dbReference type="AlphaFoldDB" id="A0A1F6M7Y6"/>
<feature type="chain" id="PRO_5009525597" evidence="1">
    <location>
        <begin position="39"/>
        <end position="1259"/>
    </location>
</feature>
<evidence type="ECO:0000313" key="3">
    <source>
        <dbReference type="Proteomes" id="UP000176532"/>
    </source>
</evidence>
<comment type="caution">
    <text evidence="2">The sequence shown here is derived from an EMBL/GenBank/DDBJ whole genome shotgun (WGS) entry which is preliminary data.</text>
</comment>
<keyword evidence="1" id="KW-0732">Signal</keyword>
<accession>A0A1F6M7Y6</accession>
<proteinExistence type="predicted"/>
<reference evidence="2 3" key="1">
    <citation type="journal article" date="2016" name="Nat. Commun.">
        <title>Thousands of microbial genomes shed light on interconnected biogeochemical processes in an aquifer system.</title>
        <authorList>
            <person name="Anantharaman K."/>
            <person name="Brown C.T."/>
            <person name="Hug L.A."/>
            <person name="Sharon I."/>
            <person name="Castelle C.J."/>
            <person name="Probst A.J."/>
            <person name="Thomas B.C."/>
            <person name="Singh A."/>
            <person name="Wilkins M.J."/>
            <person name="Karaoz U."/>
            <person name="Brodie E.L."/>
            <person name="Williams K.H."/>
            <person name="Hubbard S.S."/>
            <person name="Banfield J.F."/>
        </authorList>
    </citation>
    <scope>NUCLEOTIDE SEQUENCE [LARGE SCALE GENOMIC DNA]</scope>
</reference>
<dbReference type="EMBL" id="MFQD01000036">
    <property type="protein sequence ID" value="OGH67735.1"/>
    <property type="molecule type" value="Genomic_DNA"/>
</dbReference>
<evidence type="ECO:0000256" key="1">
    <source>
        <dbReference type="SAM" id="SignalP"/>
    </source>
</evidence>